<dbReference type="RefSeq" id="XP_023562905.1">
    <property type="nucleotide sequence ID" value="XM_023707137.1"/>
</dbReference>
<evidence type="ECO:0000256" key="33">
    <source>
        <dbReference type="SAM" id="MobiDB-lite"/>
    </source>
</evidence>
<dbReference type="GO" id="GO:0043139">
    <property type="term" value="F:5'-3' DNA helicase activity"/>
    <property type="evidence" value="ECO:0007669"/>
    <property type="project" value="UniProtKB-EC"/>
</dbReference>
<keyword evidence="19" id="KW-0411">Iron-sulfur</keyword>
<dbReference type="GO" id="GO:0000922">
    <property type="term" value="C:spindle pole"/>
    <property type="evidence" value="ECO:0007669"/>
    <property type="project" value="UniProtKB-SubCell"/>
</dbReference>
<evidence type="ECO:0000256" key="5">
    <source>
        <dbReference type="ARBA" id="ARBA00004647"/>
    </source>
</evidence>
<keyword evidence="9" id="KW-0963">Cytoplasm</keyword>
<dbReference type="Proteomes" id="UP000515203">
    <property type="component" value="Unplaced"/>
</dbReference>
<reference evidence="36 37" key="1">
    <citation type="submission" date="2025-04" db="UniProtKB">
        <authorList>
            <consortium name="RefSeq"/>
        </authorList>
    </citation>
    <scope>IDENTIFICATION</scope>
</reference>
<evidence type="ECO:0000256" key="6">
    <source>
        <dbReference type="ARBA" id="ARBA00008435"/>
    </source>
</evidence>
<keyword evidence="21" id="KW-0238">DNA-binding</keyword>
<evidence type="ECO:0000256" key="13">
    <source>
        <dbReference type="ARBA" id="ARBA00022763"/>
    </source>
</evidence>
<feature type="region of interest" description="Disordered" evidence="33">
    <location>
        <begin position="79"/>
        <end position="106"/>
    </location>
</feature>
<name>A0A6P6DSC8_OCTDE</name>
<keyword evidence="12" id="KW-0547">Nucleotide-binding</keyword>
<keyword evidence="20" id="KW-0805">Transcription regulation</keyword>
<evidence type="ECO:0000256" key="22">
    <source>
        <dbReference type="ARBA" id="ARBA00023159"/>
    </source>
</evidence>
<evidence type="ECO:0000256" key="7">
    <source>
        <dbReference type="ARBA" id="ARBA00022473"/>
    </source>
</evidence>
<evidence type="ECO:0000256" key="16">
    <source>
        <dbReference type="ARBA" id="ARBA00022840"/>
    </source>
</evidence>
<evidence type="ECO:0000256" key="15">
    <source>
        <dbReference type="ARBA" id="ARBA00022806"/>
    </source>
</evidence>
<dbReference type="InterPro" id="IPR045028">
    <property type="entry name" value="DinG/Rad3-like"/>
</dbReference>
<evidence type="ECO:0000256" key="25">
    <source>
        <dbReference type="ARBA" id="ARBA00023212"/>
    </source>
</evidence>
<dbReference type="InterPro" id="IPR006555">
    <property type="entry name" value="ATP-dep_Helicase_C"/>
</dbReference>
<dbReference type="FunFam" id="3.40.50.300:FF:000909">
    <property type="entry name" value="Putative ATP-dependent RNA helicase DDX11"/>
    <property type="match status" value="1"/>
</dbReference>
<evidence type="ECO:0000256" key="14">
    <source>
        <dbReference type="ARBA" id="ARBA00022801"/>
    </source>
</evidence>
<evidence type="ECO:0000256" key="21">
    <source>
        <dbReference type="ARBA" id="ARBA00023125"/>
    </source>
</evidence>
<feature type="compositionally biased region" description="Basic residues" evidence="33">
    <location>
        <begin position="145"/>
        <end position="154"/>
    </location>
</feature>
<feature type="domain" description="Helicase ATP-binding" evidence="34">
    <location>
        <begin position="9"/>
        <end position="438"/>
    </location>
</feature>
<evidence type="ECO:0000313" key="36">
    <source>
        <dbReference type="RefSeq" id="XP_023562904.1"/>
    </source>
</evidence>
<feature type="region of interest" description="Disordered" evidence="33">
    <location>
        <begin position="1086"/>
        <end position="1110"/>
    </location>
</feature>
<dbReference type="CDD" id="cd18788">
    <property type="entry name" value="SF2_C_XPD"/>
    <property type="match status" value="1"/>
</dbReference>
<evidence type="ECO:0000256" key="11">
    <source>
        <dbReference type="ARBA" id="ARBA00022723"/>
    </source>
</evidence>
<dbReference type="GO" id="GO:0016818">
    <property type="term" value="F:hydrolase activity, acting on acid anhydrides, in phosphorus-containing anhydrides"/>
    <property type="evidence" value="ECO:0007669"/>
    <property type="project" value="InterPro"/>
</dbReference>
<dbReference type="GO" id="GO:0046872">
    <property type="term" value="F:metal ion binding"/>
    <property type="evidence" value="ECO:0007669"/>
    <property type="project" value="UniProtKB-KW"/>
</dbReference>
<evidence type="ECO:0000313" key="35">
    <source>
        <dbReference type="Proteomes" id="UP000515203"/>
    </source>
</evidence>
<dbReference type="GO" id="GO:0051539">
    <property type="term" value="F:4 iron, 4 sulfur cluster binding"/>
    <property type="evidence" value="ECO:0007669"/>
    <property type="project" value="UniProtKB-KW"/>
</dbReference>
<evidence type="ECO:0000256" key="17">
    <source>
        <dbReference type="ARBA" id="ARBA00022884"/>
    </source>
</evidence>
<feature type="region of interest" description="Disordered" evidence="33">
    <location>
        <begin position="118"/>
        <end position="162"/>
    </location>
</feature>
<keyword evidence="18" id="KW-0408">Iron</keyword>
<dbReference type="SMART" id="SM00488">
    <property type="entry name" value="DEXDc2"/>
    <property type="match status" value="1"/>
</dbReference>
<comment type="similarity">
    <text evidence="6">Belongs to the DEAD box helicase family. DEAH subfamily. DDX11/CHL1 sub-subfamily.</text>
</comment>
<sequence length="1174" mass="129929">MADKTQEDGGVSFPFPFPPYSIQKDFMAELYQVLEAGKIGIFESPTGTGKSLSLICGALTWLRDFEQRKQQEEARCLLEPGAGPVPEGQDPRPAAPSTSSPGGEPDWVTQFVQRKEERDLAERVREEQLRRRKREERLQQTRHSAQLKHTARRRRQEEEETEALLRLSREVLSEGPGTEQLEQLEPGEEELVLAEYASDEERRAASRVDEEEDLEEEHVMKIYYCSRTHSQLAQFVQEVRKSPFSKETRLVTLASRQTLCVNEEVRSLGSVQLINDRCVEMQRHQYESKHRAEADMPKRRRQESLAACPFYNLEQTQLLRDEILVEVKDMEQLVALGREARGCPYYGSRLAIPAAQLVVLPYPMLLHTATRQAAGIRLQGQVVIIDEAHNLIDAITGIHSTEVSGSQLCQAHSQLLQYMERYRKRLKAKNLMYIKQILYLLEKFVAVLGGNIKQNPNTQSLSQTGTELKTINDFLFQSQVDNINLFKIQRYFEKSKVSRKLCGFTERYGAVLPPPREQSRLSGLQHFLQSLQPGVTEAPAAPLEEAEVGAVRAASPLMHIEGFLAALTTASQDGRVILSRQGSLSQSSLKFLLLNPAVHFAQVVKECRAVVIAGGTMQPVSAFREQLLAHAGAEVERVVEFSCGHVIPPENILPLVLCSGPTSQRLEFTYERRELSAMVDETGRILCNLCNVVPGGLVCFFPSYEYQRQVLAHWDKSGLLARLAVRKKIFQEPKKASQVEQVLAAYSRCIKSCIQVGGPVTGALLLSVVGGKMSEGINFSDDLGRCVVMVGMPYPNIRSPELQEQMAYLDQRLPRSPGQVPPGKALVENLCMRAVNQSIGEQGLSRPSAGWQGGRDTEGDLSCWLSHLMAGGGGQGTQAVCHGELKAGFTRSPASVPPGRAIRHQRDFASIVLLDQRYTRPSVLAKLPAWIRDRVEVKATFGAAFAALRKVRTALSFPGASSLRCSSSQLLSVLSFTGRRWGPPDGSHVTTFPSPSCACTQTLGLTPAPQRALHSKASRGGFHTTLRHGRSCHAQPSPLPAMESGRLHPLRHPPSELRLTLPLLFLAKMRRDRVCPCDPPWRGGHPSFQPRLLPAPSSGPNPEEGALVPCDFYTTAGPRREDRPGSRGVCVPPGQTSSCTIACWTPSQFLVLFLATPPQRGWCCGLGDGGVGSP</sequence>
<dbReference type="OrthoDB" id="267079at2759"/>
<evidence type="ECO:0000256" key="31">
    <source>
        <dbReference type="ARBA" id="ARBA00079245"/>
    </source>
</evidence>
<evidence type="ECO:0000256" key="3">
    <source>
        <dbReference type="ARBA" id="ARBA00004300"/>
    </source>
</evidence>
<evidence type="ECO:0000313" key="37">
    <source>
        <dbReference type="RefSeq" id="XP_023562905.1"/>
    </source>
</evidence>
<dbReference type="GeneID" id="101586899"/>
<evidence type="ECO:0000256" key="8">
    <source>
        <dbReference type="ARBA" id="ARBA00022485"/>
    </source>
</evidence>
<evidence type="ECO:0000256" key="12">
    <source>
        <dbReference type="ARBA" id="ARBA00022741"/>
    </source>
</evidence>
<dbReference type="GO" id="GO:0003677">
    <property type="term" value="F:DNA binding"/>
    <property type="evidence" value="ECO:0007669"/>
    <property type="project" value="UniProtKB-KW"/>
</dbReference>
<keyword evidence="13" id="KW-0227">DNA damage</keyword>
<dbReference type="SMART" id="SM00491">
    <property type="entry name" value="HELICc2"/>
    <property type="match status" value="1"/>
</dbReference>
<keyword evidence="35" id="KW-1185">Reference proteome</keyword>
<dbReference type="SUPFAM" id="SSF52540">
    <property type="entry name" value="P-loop containing nucleoside triphosphate hydrolases"/>
    <property type="match status" value="1"/>
</dbReference>
<evidence type="ECO:0000256" key="9">
    <source>
        <dbReference type="ARBA" id="ARBA00022490"/>
    </source>
</evidence>
<gene>
    <name evidence="36 37" type="primary">Ddx11</name>
</gene>
<dbReference type="GO" id="GO:0005730">
    <property type="term" value="C:nucleolus"/>
    <property type="evidence" value="ECO:0007669"/>
    <property type="project" value="UniProtKB-SubCell"/>
</dbReference>
<dbReference type="GO" id="GO:0006281">
    <property type="term" value="P:DNA repair"/>
    <property type="evidence" value="ECO:0007669"/>
    <property type="project" value="UniProtKB-KW"/>
</dbReference>
<comment type="catalytic activity">
    <reaction evidence="29">
        <text>ATP + H2O = ADP + phosphate + H(+)</text>
        <dbReference type="Rhea" id="RHEA:13065"/>
        <dbReference type="ChEBI" id="CHEBI:15377"/>
        <dbReference type="ChEBI" id="CHEBI:15378"/>
        <dbReference type="ChEBI" id="CHEBI:30616"/>
        <dbReference type="ChEBI" id="CHEBI:43474"/>
        <dbReference type="ChEBI" id="CHEBI:456216"/>
        <dbReference type="EC" id="5.6.2.3"/>
    </reaction>
</comment>
<dbReference type="InterPro" id="IPR014013">
    <property type="entry name" value="Helic_SF1/SF2_ATP-bd_DinG/Rad3"/>
</dbReference>
<dbReference type="GO" id="GO:0006260">
    <property type="term" value="P:DNA replication"/>
    <property type="evidence" value="ECO:0007669"/>
    <property type="project" value="UniProtKB-KW"/>
</dbReference>
<evidence type="ECO:0000256" key="26">
    <source>
        <dbReference type="ARBA" id="ARBA00023235"/>
    </source>
</evidence>
<evidence type="ECO:0000256" key="28">
    <source>
        <dbReference type="ARBA" id="ARBA00044969"/>
    </source>
</evidence>
<evidence type="ECO:0000256" key="18">
    <source>
        <dbReference type="ARBA" id="ARBA00023004"/>
    </source>
</evidence>
<keyword evidence="14" id="KW-0378">Hydrolase</keyword>
<evidence type="ECO:0000256" key="2">
    <source>
        <dbReference type="ARBA" id="ARBA00004214"/>
    </source>
</evidence>
<evidence type="ECO:0000256" key="20">
    <source>
        <dbReference type="ARBA" id="ARBA00023015"/>
    </source>
</evidence>
<evidence type="ECO:0000256" key="27">
    <source>
        <dbReference type="ARBA" id="ARBA00023242"/>
    </source>
</evidence>
<comment type="subcellular location">
    <subcellularLocation>
        <location evidence="3">Cytoplasm</location>
        <location evidence="3">Cytoskeleton</location>
        <location evidence="3">Microtubule organizing center</location>
        <location evidence="3">Centrosome</location>
    </subcellularLocation>
    <subcellularLocation>
        <location evidence="5">Cytoplasm</location>
        <location evidence="5">Cytoskeleton</location>
        <location evidence="5">Spindle pole</location>
    </subcellularLocation>
    <subcellularLocation>
        <location evidence="2">Midbody</location>
    </subcellularLocation>
    <subcellularLocation>
        <location evidence="4">Nucleus</location>
        <location evidence="4">Nucleolus</location>
    </subcellularLocation>
</comment>
<dbReference type="GO" id="GO:0034085">
    <property type="term" value="P:establishment of sister chromatid cohesion"/>
    <property type="evidence" value="ECO:0007669"/>
    <property type="project" value="TreeGrafter"/>
</dbReference>
<keyword evidence="22" id="KW-0010">Activator</keyword>
<evidence type="ECO:0000256" key="4">
    <source>
        <dbReference type="ARBA" id="ARBA00004604"/>
    </source>
</evidence>
<evidence type="ECO:0000256" key="30">
    <source>
        <dbReference type="ARBA" id="ARBA00074489"/>
    </source>
</evidence>
<evidence type="ECO:0000256" key="32">
    <source>
        <dbReference type="ARBA" id="ARBA00080369"/>
    </source>
</evidence>
<keyword evidence="8" id="KW-0004">4Fe-4S</keyword>
<feature type="compositionally biased region" description="Basic and acidic residues" evidence="33">
    <location>
        <begin position="118"/>
        <end position="139"/>
    </location>
</feature>
<proteinExistence type="inferred from homology"/>
<dbReference type="Pfam" id="PF06733">
    <property type="entry name" value="DEAD_2"/>
    <property type="match status" value="1"/>
</dbReference>
<evidence type="ECO:0000256" key="23">
    <source>
        <dbReference type="ARBA" id="ARBA00023163"/>
    </source>
</evidence>
<dbReference type="GO" id="GO:0005524">
    <property type="term" value="F:ATP binding"/>
    <property type="evidence" value="ECO:0007669"/>
    <property type="project" value="UniProtKB-KW"/>
</dbReference>
<keyword evidence="17" id="KW-0694">RNA-binding</keyword>
<keyword evidence="15 36" id="KW-0347">Helicase</keyword>
<dbReference type="InterPro" id="IPR010614">
    <property type="entry name" value="RAD3-like_helicase_DEAD"/>
</dbReference>
<keyword evidence="7" id="KW-0217">Developmental protein</keyword>
<dbReference type="PROSITE" id="PS51193">
    <property type="entry name" value="HELICASE_ATP_BIND_2"/>
    <property type="match status" value="1"/>
</dbReference>
<keyword evidence="23" id="KW-0804">Transcription</keyword>
<dbReference type="FunFam" id="3.40.50.300:FF:001050">
    <property type="entry name" value="ATP-dependent DNA helicase DDX11"/>
    <property type="match status" value="1"/>
</dbReference>
<evidence type="ECO:0000256" key="19">
    <source>
        <dbReference type="ARBA" id="ARBA00023014"/>
    </source>
</evidence>
<keyword evidence="27" id="KW-0539">Nucleus</keyword>
<dbReference type="InterPro" id="IPR027417">
    <property type="entry name" value="P-loop_NTPase"/>
</dbReference>
<comment type="cofactor">
    <cofactor evidence="1">
        <name>[4Fe-4S] cluster</name>
        <dbReference type="ChEBI" id="CHEBI:49883"/>
    </cofactor>
</comment>
<dbReference type="NCBIfam" id="TIGR00604">
    <property type="entry name" value="rad3"/>
    <property type="match status" value="1"/>
</dbReference>
<dbReference type="PANTHER" id="PTHR11472:SF41">
    <property type="entry name" value="ATP-DEPENDENT DNA HELICASE DDX11-RELATED"/>
    <property type="match status" value="1"/>
</dbReference>
<dbReference type="PANTHER" id="PTHR11472">
    <property type="entry name" value="DNA REPAIR DEAD HELICASE RAD3/XP-D SUBFAMILY MEMBER"/>
    <property type="match status" value="1"/>
</dbReference>
<organism evidence="35 37">
    <name type="scientific">Octodon degus</name>
    <name type="common">Degu</name>
    <name type="synonym">Sciurus degus</name>
    <dbReference type="NCBI Taxonomy" id="10160"/>
    <lineage>
        <taxon>Eukaryota</taxon>
        <taxon>Metazoa</taxon>
        <taxon>Chordata</taxon>
        <taxon>Craniata</taxon>
        <taxon>Vertebrata</taxon>
        <taxon>Euteleostomi</taxon>
        <taxon>Mammalia</taxon>
        <taxon>Eutheria</taxon>
        <taxon>Euarchontoglires</taxon>
        <taxon>Glires</taxon>
        <taxon>Rodentia</taxon>
        <taxon>Hystricomorpha</taxon>
        <taxon>Octodontidae</taxon>
        <taxon>Octodon</taxon>
    </lineage>
</organism>
<evidence type="ECO:0000256" key="10">
    <source>
        <dbReference type="ARBA" id="ARBA00022705"/>
    </source>
</evidence>
<evidence type="ECO:0000256" key="24">
    <source>
        <dbReference type="ARBA" id="ARBA00023204"/>
    </source>
</evidence>
<evidence type="ECO:0000259" key="34">
    <source>
        <dbReference type="PROSITE" id="PS51193"/>
    </source>
</evidence>
<dbReference type="GO" id="GO:0005813">
    <property type="term" value="C:centrosome"/>
    <property type="evidence" value="ECO:0007669"/>
    <property type="project" value="UniProtKB-SubCell"/>
</dbReference>
<dbReference type="AlphaFoldDB" id="A0A6P6DSC8"/>
<keyword evidence="26" id="KW-0413">Isomerase</keyword>
<dbReference type="CTD" id="1663"/>
<dbReference type="GO" id="GO:0030496">
    <property type="term" value="C:midbody"/>
    <property type="evidence" value="ECO:0007669"/>
    <property type="project" value="UniProtKB-SubCell"/>
</dbReference>
<keyword evidence="25" id="KW-0206">Cytoskeleton</keyword>
<dbReference type="RefSeq" id="XP_023562904.1">
    <property type="nucleotide sequence ID" value="XM_023707136.1"/>
</dbReference>
<dbReference type="FunFam" id="3.40.50.300:FF:000910">
    <property type="entry name" value="probable ATP-dependent DNA helicase DDX11"/>
    <property type="match status" value="1"/>
</dbReference>
<evidence type="ECO:0000256" key="29">
    <source>
        <dbReference type="ARBA" id="ARBA00048954"/>
    </source>
</evidence>
<evidence type="ECO:0000256" key="1">
    <source>
        <dbReference type="ARBA" id="ARBA00001966"/>
    </source>
</evidence>
<dbReference type="EC" id="5.6.2.3" evidence="28"/>
<dbReference type="InterPro" id="IPR006554">
    <property type="entry name" value="Helicase-like_DEXD_c2"/>
</dbReference>
<dbReference type="Gene3D" id="3.40.50.300">
    <property type="entry name" value="P-loop containing nucleotide triphosphate hydrolases"/>
    <property type="match status" value="4"/>
</dbReference>
<accession>A0A6P6DSC8</accession>
<keyword evidence="10" id="KW-0235">DNA replication</keyword>
<dbReference type="Pfam" id="PF13307">
    <property type="entry name" value="Helicase_C_2"/>
    <property type="match status" value="2"/>
</dbReference>
<dbReference type="InterPro" id="IPR013020">
    <property type="entry name" value="Rad3/Chl1-like"/>
</dbReference>
<keyword evidence="11" id="KW-0479">Metal-binding</keyword>
<protein>
    <recommendedName>
        <fullName evidence="30">ATP-dependent DNA helicase DDX11</fullName>
        <ecNumber evidence="28">5.6.2.3</ecNumber>
    </recommendedName>
    <alternativeName>
        <fullName evidence="32">DEAD/H-box protein 11</fullName>
    </alternativeName>
    <alternativeName>
        <fullName evidence="31">DNA 5'-3' helicase DDX11</fullName>
    </alternativeName>
</protein>
<keyword evidence="24" id="KW-0234">DNA repair</keyword>
<keyword evidence="16" id="KW-0067">ATP-binding</keyword>
<dbReference type="GO" id="GO:0003723">
    <property type="term" value="F:RNA binding"/>
    <property type="evidence" value="ECO:0007669"/>
    <property type="project" value="UniProtKB-KW"/>
</dbReference>